<evidence type="ECO:0000313" key="2">
    <source>
        <dbReference type="EMBL" id="ASK44159.1"/>
    </source>
</evidence>
<protein>
    <submittedName>
        <fullName evidence="2">VirE protein</fullName>
    </submittedName>
</protein>
<name>A0A2Z2PTC9_9HYPH</name>
<proteinExistence type="predicted"/>
<reference evidence="2" key="1">
    <citation type="submission" date="2016-10" db="EMBL/GenBank/DDBJ databases">
        <title>Agrobacterium Ti plasmids: Classification based on T-DNA and Vir regions organization.</title>
        <authorList>
            <person name="Nabi N."/>
            <person name="Vial L."/>
            <person name="Ben Hafsa A."/>
            <person name="Chapulliot D."/>
            <person name="Berard A."/>
            <person name="Chauveau A."/>
            <person name="Le Paslier M.-C."/>
            <person name="Harzallah Skhiri F."/>
            <person name="Brunel D."/>
            <person name="Nesme X."/>
            <person name="Chaouachi M."/>
        </authorList>
    </citation>
    <scope>NUCLEOTIDE SEQUENCE</scope>
    <source>
        <strain evidence="2">CFBP1933</strain>
        <strain evidence="3">CFBP5505</strain>
        <plasmid evidence="2">pTi_CFBP1933</plasmid>
        <plasmid evidence="3">pTi_CFBP5505</plasmid>
    </source>
</reference>
<evidence type="ECO:0000256" key="1">
    <source>
        <dbReference type="SAM" id="MobiDB-lite"/>
    </source>
</evidence>
<dbReference type="EMBL" id="KY000057">
    <property type="protein sequence ID" value="ASK46531.1"/>
    <property type="molecule type" value="Genomic_DNA"/>
</dbReference>
<accession>A0A2Z2PTC9</accession>
<geneLocation type="plasmid" evidence="2">
    <name>pTi_CFBP1933</name>
</geneLocation>
<geneLocation type="plasmid" evidence="3">
    <name>pTi_CFBP5505</name>
</geneLocation>
<evidence type="ECO:0000313" key="3">
    <source>
        <dbReference type="EMBL" id="ASK46531.1"/>
    </source>
</evidence>
<dbReference type="RefSeq" id="WP_010891483.1">
    <property type="nucleotide sequence ID" value="NZ_KY000044.1"/>
</dbReference>
<dbReference type="AlphaFoldDB" id="A0A2Z2PTC9"/>
<sequence>MHRDDVDRTAFVPRRLPAEAAYVDSQVDLAANRQPHCVTCFERLLVQEKDENRRRLWASGKACATSEESCAGGPTLAPGHSGP</sequence>
<organism evidence="2">
    <name type="scientific">Agrobacterium fabrum</name>
    <dbReference type="NCBI Taxonomy" id="1176649"/>
    <lineage>
        <taxon>Bacteria</taxon>
        <taxon>Pseudomonadati</taxon>
        <taxon>Pseudomonadota</taxon>
        <taxon>Alphaproteobacteria</taxon>
        <taxon>Hyphomicrobiales</taxon>
        <taxon>Rhizobiaceae</taxon>
        <taxon>Rhizobium/Agrobacterium group</taxon>
        <taxon>Agrobacterium</taxon>
        <taxon>Agrobacterium tumefaciens complex</taxon>
    </lineage>
</organism>
<feature type="region of interest" description="Disordered" evidence="1">
    <location>
        <begin position="62"/>
        <end position="83"/>
    </location>
</feature>
<dbReference type="EMBL" id="KY000044">
    <property type="protein sequence ID" value="ASK44159.1"/>
    <property type="molecule type" value="Genomic_DNA"/>
</dbReference>
<keyword evidence="2" id="KW-0614">Plasmid</keyword>